<reference evidence="1 2" key="1">
    <citation type="journal article" date="2009" name="PLoS ONE">
        <title>The complete genome of Teredinibacter turnerae T7901: an intracellular endosymbiont of marine wood-boring bivalves (shipworms).</title>
        <authorList>
            <person name="Yang J.C."/>
            <person name="Madupu R."/>
            <person name="Durkin A.S."/>
            <person name="Ekborg N.A."/>
            <person name="Pedamallu C.S."/>
            <person name="Hostetler J.B."/>
            <person name="Radune D."/>
            <person name="Toms B.S."/>
            <person name="Henrissat B."/>
            <person name="Coutinho P.M."/>
            <person name="Schwarz S."/>
            <person name="Field L."/>
            <person name="Trindade-Silva A.E."/>
            <person name="Soares C.A.G."/>
            <person name="Elshahawi S."/>
            <person name="Hanora A."/>
            <person name="Schmidt E.W."/>
            <person name="Haygood M.G."/>
            <person name="Posfai J."/>
            <person name="Benner J."/>
            <person name="Madinger C."/>
            <person name="Nove J."/>
            <person name="Anton B."/>
            <person name="Chaudhary K."/>
            <person name="Foster J."/>
            <person name="Holman A."/>
            <person name="Kumar S."/>
            <person name="Lessard P.A."/>
            <person name="Luyten Y.A."/>
            <person name="Slatko B."/>
            <person name="Wood N."/>
            <person name="Wu B."/>
            <person name="Teplitski M."/>
            <person name="Mougous J.D."/>
            <person name="Ward N."/>
            <person name="Eisen J.A."/>
            <person name="Badger J.H."/>
            <person name="Distel D.L."/>
        </authorList>
    </citation>
    <scope>NUCLEOTIDE SEQUENCE [LARGE SCALE GENOMIC DNA]</scope>
    <source>
        <strain evidence="2">ATCC 39867 / T7901</strain>
    </source>
</reference>
<protein>
    <submittedName>
        <fullName evidence="1">Uncharacterized protein</fullName>
    </submittedName>
</protein>
<evidence type="ECO:0000313" key="2">
    <source>
        <dbReference type="Proteomes" id="UP000009080"/>
    </source>
</evidence>
<dbReference type="STRING" id="377629.TERTU_3443"/>
<keyword evidence="2" id="KW-1185">Reference proteome</keyword>
<evidence type="ECO:0000313" key="1">
    <source>
        <dbReference type="EMBL" id="ACR12576.1"/>
    </source>
</evidence>
<dbReference type="HOGENOM" id="CLU_2756471_0_0_6"/>
<proteinExistence type="predicted"/>
<dbReference type="EMBL" id="CP001614">
    <property type="protein sequence ID" value="ACR12576.1"/>
    <property type="molecule type" value="Genomic_DNA"/>
</dbReference>
<dbReference type="AlphaFoldDB" id="C5BQU3"/>
<sequence length="70" mass="7898">METLAGGTNALVKSPYLGIFSPQTTLERGKKPAQDTGITCSKLTRTTPNRRSENCRHTWRLIFRPPARRI</sequence>
<dbReference type="Proteomes" id="UP000009080">
    <property type="component" value="Chromosome"/>
</dbReference>
<organism evidence="1 2">
    <name type="scientific">Teredinibacter turnerae (strain ATCC 39867 / T7901)</name>
    <dbReference type="NCBI Taxonomy" id="377629"/>
    <lineage>
        <taxon>Bacteria</taxon>
        <taxon>Pseudomonadati</taxon>
        <taxon>Pseudomonadota</taxon>
        <taxon>Gammaproteobacteria</taxon>
        <taxon>Cellvibrionales</taxon>
        <taxon>Cellvibrionaceae</taxon>
        <taxon>Teredinibacter</taxon>
    </lineage>
</organism>
<accession>C5BQU3</accession>
<gene>
    <name evidence="1" type="ordered locus">TERTU_3443</name>
</gene>
<dbReference type="KEGG" id="ttu:TERTU_3443"/>
<name>C5BQU3_TERTT</name>